<dbReference type="EMBL" id="JAEQMY010000036">
    <property type="protein sequence ID" value="MBL0406208.1"/>
    <property type="molecule type" value="Genomic_DNA"/>
</dbReference>
<reference evidence="1" key="1">
    <citation type="submission" date="2021-01" db="EMBL/GenBank/DDBJ databases">
        <title>Microvirga sp.</title>
        <authorList>
            <person name="Kim M.K."/>
        </authorList>
    </citation>
    <scope>NUCLEOTIDE SEQUENCE</scope>
    <source>
        <strain evidence="1">5420S-16</strain>
    </source>
</reference>
<name>A0A936ZKB6_9HYPH</name>
<protein>
    <submittedName>
        <fullName evidence="1">Uncharacterized protein</fullName>
    </submittedName>
</protein>
<comment type="caution">
    <text evidence="1">The sequence shown here is derived from an EMBL/GenBank/DDBJ whole genome shotgun (WGS) entry which is preliminary data.</text>
</comment>
<sequence>MLIQPVVLMIAIKRGAGLMSLYRTVLAIVVTALFCLGPARAQERTIRVGVPGGALVQSVQVLAPAFQAETGIDNCLWISPGEERSMAVSLPFTPPCVPLLRSLPSEPGTLDYEHCKIFLAGQRVWAGKNVPTMPCF</sequence>
<keyword evidence="2" id="KW-1185">Reference proteome</keyword>
<evidence type="ECO:0000313" key="2">
    <source>
        <dbReference type="Proteomes" id="UP000605848"/>
    </source>
</evidence>
<evidence type="ECO:0000313" key="1">
    <source>
        <dbReference type="EMBL" id="MBL0406208.1"/>
    </source>
</evidence>
<organism evidence="1 2">
    <name type="scientific">Microvirga aerilata</name>
    <dbReference type="NCBI Taxonomy" id="670292"/>
    <lineage>
        <taxon>Bacteria</taxon>
        <taxon>Pseudomonadati</taxon>
        <taxon>Pseudomonadota</taxon>
        <taxon>Alphaproteobacteria</taxon>
        <taxon>Hyphomicrobiales</taxon>
        <taxon>Methylobacteriaceae</taxon>
        <taxon>Microvirga</taxon>
    </lineage>
</organism>
<accession>A0A936ZKB6</accession>
<gene>
    <name evidence="1" type="ORF">JKG68_19800</name>
</gene>
<dbReference type="RefSeq" id="WP_202062971.1">
    <property type="nucleotide sequence ID" value="NZ_JAEQMY010000036.1"/>
</dbReference>
<proteinExistence type="predicted"/>
<dbReference type="Proteomes" id="UP000605848">
    <property type="component" value="Unassembled WGS sequence"/>
</dbReference>
<dbReference type="AlphaFoldDB" id="A0A936ZKB6"/>